<keyword evidence="2" id="KW-1185">Reference proteome</keyword>
<reference evidence="1" key="1">
    <citation type="submission" date="2024-02" db="EMBL/GenBank/DDBJ databases">
        <title>Metagenome Assembled Genome of Zalaria obscura JY119.</title>
        <authorList>
            <person name="Vighnesh L."/>
            <person name="Jagadeeshwari U."/>
            <person name="Venkata Ramana C."/>
            <person name="Sasikala C."/>
        </authorList>
    </citation>
    <scope>NUCLEOTIDE SEQUENCE</scope>
    <source>
        <strain evidence="1">JY119</strain>
    </source>
</reference>
<comment type="caution">
    <text evidence="1">The sequence shown here is derived from an EMBL/GenBank/DDBJ whole genome shotgun (WGS) entry which is preliminary data.</text>
</comment>
<dbReference type="Proteomes" id="UP001320706">
    <property type="component" value="Unassembled WGS sequence"/>
</dbReference>
<protein>
    <submittedName>
        <fullName evidence="1">DNA replication factor C complex subunit Rfc1</fullName>
    </submittedName>
</protein>
<name>A0ACC3S7P0_9PEZI</name>
<dbReference type="EMBL" id="JAMKPW020000043">
    <property type="protein sequence ID" value="KAK8194348.1"/>
    <property type="molecule type" value="Genomic_DNA"/>
</dbReference>
<organism evidence="1 2">
    <name type="scientific">Zalaria obscura</name>
    <dbReference type="NCBI Taxonomy" id="2024903"/>
    <lineage>
        <taxon>Eukaryota</taxon>
        <taxon>Fungi</taxon>
        <taxon>Dikarya</taxon>
        <taxon>Ascomycota</taxon>
        <taxon>Pezizomycotina</taxon>
        <taxon>Dothideomycetes</taxon>
        <taxon>Dothideomycetidae</taxon>
        <taxon>Dothideales</taxon>
        <taxon>Zalariaceae</taxon>
        <taxon>Zalaria</taxon>
    </lineage>
</organism>
<evidence type="ECO:0000313" key="2">
    <source>
        <dbReference type="Proteomes" id="UP001320706"/>
    </source>
</evidence>
<proteinExistence type="predicted"/>
<sequence length="257" mass="28328">MSNNSSYVYAIMRTDYEDASDHEGRVMFISVHGSHEAAKKAAQQHLERYAKSLDLNDPNTKNLTKSANDFHKLVMVKQDDYHSFAVEVTKEELLDGTVIPAETKANGAKAGDKRKAAQAADEDDEDDFQAAKDGDDEEEEEDEDEDEDADGGAPNGEPNCLSGLRFLITGTLEGFNRREATDLIEEYGGTMEKTLKQDLDYVVLGVKAGPKKLEQIEQWGLETLDQKGLYALIASRPAGPKAEPVSEKRASKRGKKA</sequence>
<evidence type="ECO:0000313" key="1">
    <source>
        <dbReference type="EMBL" id="KAK8194348.1"/>
    </source>
</evidence>
<gene>
    <name evidence="1" type="primary">rfc1_2</name>
    <name evidence="1" type="ORF">M8818_007538</name>
</gene>
<accession>A0ACC3S7P0</accession>